<organism evidence="9 10">
    <name type="scientific">Pseudocercospora eumusae</name>
    <dbReference type="NCBI Taxonomy" id="321146"/>
    <lineage>
        <taxon>Eukaryota</taxon>
        <taxon>Fungi</taxon>
        <taxon>Dikarya</taxon>
        <taxon>Ascomycota</taxon>
        <taxon>Pezizomycotina</taxon>
        <taxon>Dothideomycetes</taxon>
        <taxon>Dothideomycetidae</taxon>
        <taxon>Mycosphaerellales</taxon>
        <taxon>Mycosphaerellaceae</taxon>
        <taxon>Pseudocercospora</taxon>
    </lineage>
</organism>
<feature type="transmembrane region" description="Helical" evidence="7">
    <location>
        <begin position="488"/>
        <end position="506"/>
    </location>
</feature>
<keyword evidence="6 7" id="KW-0472">Membrane</keyword>
<dbReference type="GO" id="GO:0016020">
    <property type="term" value="C:membrane"/>
    <property type="evidence" value="ECO:0007669"/>
    <property type="project" value="UniProtKB-SubCell"/>
</dbReference>
<dbReference type="Pfam" id="PF00083">
    <property type="entry name" value="Sugar_tr"/>
    <property type="match status" value="1"/>
</dbReference>
<protein>
    <recommendedName>
        <fullName evidence="8">Major facilitator superfamily (MFS) profile domain-containing protein</fullName>
    </recommendedName>
</protein>
<keyword evidence="3" id="KW-0813">Transport</keyword>
<feature type="transmembrane region" description="Helical" evidence="7">
    <location>
        <begin position="421"/>
        <end position="446"/>
    </location>
</feature>
<keyword evidence="5 7" id="KW-1133">Transmembrane helix</keyword>
<dbReference type="InterPro" id="IPR036259">
    <property type="entry name" value="MFS_trans_sf"/>
</dbReference>
<accession>A0A139GYX7</accession>
<dbReference type="OrthoDB" id="6133115at2759"/>
<dbReference type="GO" id="GO:0005351">
    <property type="term" value="F:carbohydrate:proton symporter activity"/>
    <property type="evidence" value="ECO:0007669"/>
    <property type="project" value="TreeGrafter"/>
</dbReference>
<comment type="subcellular location">
    <subcellularLocation>
        <location evidence="1">Membrane</location>
        <topology evidence="1">Multi-pass membrane protein</topology>
    </subcellularLocation>
</comment>
<feature type="domain" description="Major facilitator superfamily (MFS) profile" evidence="8">
    <location>
        <begin position="58"/>
        <end position="510"/>
    </location>
</feature>
<dbReference type="InterPro" id="IPR020846">
    <property type="entry name" value="MFS_dom"/>
</dbReference>
<gene>
    <name evidence="9" type="ORF">AC578_9345</name>
</gene>
<dbReference type="Proteomes" id="UP000070133">
    <property type="component" value="Unassembled WGS sequence"/>
</dbReference>
<evidence type="ECO:0000256" key="3">
    <source>
        <dbReference type="ARBA" id="ARBA00022448"/>
    </source>
</evidence>
<evidence type="ECO:0000256" key="4">
    <source>
        <dbReference type="ARBA" id="ARBA00022692"/>
    </source>
</evidence>
<evidence type="ECO:0000256" key="2">
    <source>
        <dbReference type="ARBA" id="ARBA00010992"/>
    </source>
</evidence>
<evidence type="ECO:0000256" key="1">
    <source>
        <dbReference type="ARBA" id="ARBA00004141"/>
    </source>
</evidence>
<reference evidence="9 10" key="1">
    <citation type="submission" date="2015-07" db="EMBL/GenBank/DDBJ databases">
        <title>Comparative genomics of the Sigatoka disease complex on banana suggests a link between parallel evolutionary changes in Pseudocercospora fijiensis and Pseudocercospora eumusae and increased virulence on the banana host.</title>
        <authorList>
            <person name="Chang T.-C."/>
            <person name="Salvucci A."/>
            <person name="Crous P.W."/>
            <person name="Stergiopoulos I."/>
        </authorList>
    </citation>
    <scope>NUCLEOTIDE SEQUENCE [LARGE SCALE GENOMIC DNA]</scope>
    <source>
        <strain evidence="9 10">CBS 114824</strain>
    </source>
</reference>
<evidence type="ECO:0000313" key="10">
    <source>
        <dbReference type="Proteomes" id="UP000070133"/>
    </source>
</evidence>
<dbReference type="SUPFAM" id="SSF103473">
    <property type="entry name" value="MFS general substrate transporter"/>
    <property type="match status" value="1"/>
</dbReference>
<evidence type="ECO:0000256" key="5">
    <source>
        <dbReference type="ARBA" id="ARBA00022989"/>
    </source>
</evidence>
<comment type="caution">
    <text evidence="9">The sequence shown here is derived from an EMBL/GenBank/DDBJ whole genome shotgun (WGS) entry which is preliminary data.</text>
</comment>
<dbReference type="InterPro" id="IPR005829">
    <property type="entry name" value="Sugar_transporter_CS"/>
</dbReference>
<feature type="transmembrane region" description="Helical" evidence="7">
    <location>
        <begin position="220"/>
        <end position="241"/>
    </location>
</feature>
<feature type="transmembrane region" description="Helical" evidence="7">
    <location>
        <begin position="189"/>
        <end position="208"/>
    </location>
</feature>
<feature type="transmembrane region" description="Helical" evidence="7">
    <location>
        <begin position="311"/>
        <end position="333"/>
    </location>
</feature>
<evidence type="ECO:0000256" key="6">
    <source>
        <dbReference type="ARBA" id="ARBA00023136"/>
    </source>
</evidence>
<dbReference type="Gene3D" id="1.20.1250.20">
    <property type="entry name" value="MFS general substrate transporter like domains"/>
    <property type="match status" value="1"/>
</dbReference>
<dbReference type="PANTHER" id="PTHR48022:SF13">
    <property type="entry name" value="MAJOR FACILITATOR SUPERFAMILY (MFS) PROFILE DOMAIN-CONTAINING PROTEIN"/>
    <property type="match status" value="1"/>
</dbReference>
<keyword evidence="4 7" id="KW-0812">Transmembrane</keyword>
<sequence length="550" mass="59938">MSGTIEEKNATSMVEIMNEKEPGLVHMRVVKGSEAFHEAQLKESARIFHPTTLRLIGCLLLGCFCQTMNGFDGSLFGGLSTNHRFLDFFGGTVDGEWQAINSAMYQIGGVCALPFVGPAIDTWGRKVGMSIGAWLIILGTIINGTTVLTADGGQLKGGRFLLGFGVSIVSAAGPIYVVETAHPSWRGIITAYCNTFWFTGSILAAGAVRGGLNLAGNISWLIPVYMQLIFPGLIALFVFFIPESPRWLFVNNKREKAINTLTKWHGLGNTESVWVKLQIAEYEEYLNTNGADKRFWDYSALFATRSGRYRILCNCVFSIFAQWAGNGVLSYFLPAVLNTAGYTGSIEQANINLGYACFQFAFALTGAAFVERIGRRPLMLFSMTGCCIVWIGVTAATGVFNETYVVLGTFSGQTNDAAAKATVACIFIFGAVYSVGLTPLQALYPVEVLSFEGRAKGMAFSSLAVNAGGLLNQFAWPISLHDIGWKTYIVFIVWCAVQATVFYFLLPETKGRTLEELDKIFEARRPVKESLKRQKLAVANDGTVLAAEGV</sequence>
<feature type="transmembrane region" description="Helical" evidence="7">
    <location>
        <begin position="378"/>
        <end position="401"/>
    </location>
</feature>
<name>A0A139GYX7_9PEZI</name>
<dbReference type="PROSITE" id="PS00216">
    <property type="entry name" value="SUGAR_TRANSPORT_1"/>
    <property type="match status" value="1"/>
</dbReference>
<feature type="transmembrane region" description="Helical" evidence="7">
    <location>
        <begin position="353"/>
        <end position="371"/>
    </location>
</feature>
<dbReference type="FunFam" id="1.20.1250.20:FF:000134">
    <property type="entry name" value="MFS sugar transporter protein"/>
    <property type="match status" value="1"/>
</dbReference>
<feature type="transmembrane region" description="Helical" evidence="7">
    <location>
        <begin position="131"/>
        <end position="148"/>
    </location>
</feature>
<keyword evidence="10" id="KW-1185">Reference proteome</keyword>
<dbReference type="PANTHER" id="PTHR48022">
    <property type="entry name" value="PLASTIDIC GLUCOSE TRANSPORTER 4"/>
    <property type="match status" value="1"/>
</dbReference>
<dbReference type="AlphaFoldDB" id="A0A139GYX7"/>
<proteinExistence type="inferred from homology"/>
<feature type="transmembrane region" description="Helical" evidence="7">
    <location>
        <begin position="458"/>
        <end position="476"/>
    </location>
</feature>
<comment type="similarity">
    <text evidence="2">Belongs to the major facilitator superfamily. Sugar transporter (TC 2.A.1.1) family.</text>
</comment>
<feature type="transmembrane region" description="Helical" evidence="7">
    <location>
        <begin position="160"/>
        <end position="177"/>
    </location>
</feature>
<dbReference type="STRING" id="321146.A0A139GYX7"/>
<evidence type="ECO:0000256" key="7">
    <source>
        <dbReference type="SAM" id="Phobius"/>
    </source>
</evidence>
<dbReference type="InterPro" id="IPR050360">
    <property type="entry name" value="MFS_Sugar_Transporters"/>
</dbReference>
<dbReference type="InterPro" id="IPR005828">
    <property type="entry name" value="MFS_sugar_transport-like"/>
</dbReference>
<evidence type="ECO:0000313" key="9">
    <source>
        <dbReference type="EMBL" id="KXS95352.1"/>
    </source>
</evidence>
<evidence type="ECO:0000259" key="8">
    <source>
        <dbReference type="PROSITE" id="PS50850"/>
    </source>
</evidence>
<dbReference type="EMBL" id="LFZN01000220">
    <property type="protein sequence ID" value="KXS95352.1"/>
    <property type="molecule type" value="Genomic_DNA"/>
</dbReference>
<dbReference type="PROSITE" id="PS50850">
    <property type="entry name" value="MFS"/>
    <property type="match status" value="1"/>
</dbReference>